<dbReference type="PANTHER" id="PTHR11733:SF167">
    <property type="entry name" value="FI17812P1-RELATED"/>
    <property type="match status" value="1"/>
</dbReference>
<dbReference type="OrthoDB" id="9775677at2"/>
<evidence type="ECO:0000313" key="10">
    <source>
        <dbReference type="EMBL" id="VEU80219.1"/>
    </source>
</evidence>
<reference evidence="10 11" key="1">
    <citation type="submission" date="2019-01" db="EMBL/GenBank/DDBJ databases">
        <authorList>
            <consortium name="Pathogen Informatics"/>
        </authorList>
    </citation>
    <scope>NUCLEOTIDE SEQUENCE [LARGE SCALE GENOMIC DNA]</scope>
    <source>
        <strain evidence="10 11">NCTC10138</strain>
    </source>
</reference>
<keyword evidence="3" id="KW-0645">Protease</keyword>
<dbReference type="EMBL" id="LR215048">
    <property type="protein sequence ID" value="VEU80219.1"/>
    <property type="molecule type" value="Genomic_DNA"/>
</dbReference>
<dbReference type="STRING" id="1278311.GCA_000428705_01154"/>
<evidence type="ECO:0000259" key="8">
    <source>
        <dbReference type="Pfam" id="PF01431"/>
    </source>
</evidence>
<evidence type="ECO:0000256" key="7">
    <source>
        <dbReference type="ARBA" id="ARBA00023049"/>
    </source>
</evidence>
<dbReference type="CDD" id="cd08662">
    <property type="entry name" value="M13"/>
    <property type="match status" value="1"/>
</dbReference>
<dbReference type="Pfam" id="PF01431">
    <property type="entry name" value="Peptidase_M13"/>
    <property type="match status" value="1"/>
</dbReference>
<dbReference type="Pfam" id="PF05649">
    <property type="entry name" value="Peptidase_M13_N"/>
    <property type="match status" value="1"/>
</dbReference>
<dbReference type="GO" id="GO:0016485">
    <property type="term" value="P:protein processing"/>
    <property type="evidence" value="ECO:0007669"/>
    <property type="project" value="TreeGrafter"/>
</dbReference>
<organism evidence="10 11">
    <name type="scientific">Haploplasma axanthum</name>
    <name type="common">Acholeplasma axanthum</name>
    <dbReference type="NCBI Taxonomy" id="29552"/>
    <lineage>
        <taxon>Bacteria</taxon>
        <taxon>Bacillati</taxon>
        <taxon>Mycoplasmatota</taxon>
        <taxon>Mollicutes</taxon>
        <taxon>Acholeplasmatales</taxon>
        <taxon>Acholeplasmataceae</taxon>
        <taxon>Haploplasma</taxon>
    </lineage>
</organism>
<keyword evidence="6" id="KW-0862">Zinc</keyword>
<evidence type="ECO:0000256" key="5">
    <source>
        <dbReference type="ARBA" id="ARBA00022801"/>
    </source>
</evidence>
<dbReference type="Gene3D" id="1.10.1380.10">
    <property type="entry name" value="Neutral endopeptidase , domain2"/>
    <property type="match status" value="1"/>
</dbReference>
<dbReference type="PRINTS" id="PR00786">
    <property type="entry name" value="NEPRILYSIN"/>
</dbReference>
<feature type="domain" description="Peptidase M13 C-terminal" evidence="8">
    <location>
        <begin position="444"/>
        <end position="636"/>
    </location>
</feature>
<dbReference type="InterPro" id="IPR008753">
    <property type="entry name" value="Peptidase_M13_N"/>
</dbReference>
<sequence>MSKVRLEDDFYLYENQGWLDEAVIPDDKPLTGSFVEIMIENEKKLMNDLKEFALNGVDQKVYNDKLFDVFIKLYKKAINKEQRDKEGNAIIKEYVNKILKVNDYKSFQELIIEFIKVGFPSFLSLGIQSDMKNASINTLYLGTPGIILPDKGYYDESNPAFKTGEMLIAKYKEVLNRLFDLVEIKDGDKILNQALEFDKLLVPITKTSEEKSDYVKSYNPYELEKLTRSTKLISLEKIIESLISVEVKEVIVTNPKFIDNLNDLIEGNLELIKGWLVSKLVFTLAVSGFGTDELRLIGSEYSLLLTGQKEATNFDKFTFNSLSGEFGDVVGLYFGKRYFGEKAKKDVESMVQEFIDVYKKRLSNIDWLSKETVDKALVKLSKITAMIGYPDKVNPIYERFVLKEELSFAENMIEFYKVQIEHEFSKYGKEVDKKIWHMGAHVVNAYYEPMNNQIVFPAGILQPPFYSYNQTKGENYGGIGAVIAHEITHAFDTNGARIDEFGNINNWWKEEDFEAFNKRSEAMVQLFDGLEVPGSNAKCNGKLTVTENIADAAGLSCAYEAGIKHKEFVPSDFFKGWAHIWRFKANPSYIELLANIDVHSPGYLRGLVQLKNFKPFSDYYKIKATDGMYIPKDKQVSIW</sequence>
<dbReference type="KEGG" id="aaxa:NCTC10138_00578"/>
<feature type="domain" description="Peptidase M13 N-terminal" evidence="9">
    <location>
        <begin position="8"/>
        <end position="390"/>
    </location>
</feature>
<evidence type="ECO:0000256" key="1">
    <source>
        <dbReference type="ARBA" id="ARBA00001947"/>
    </source>
</evidence>
<keyword evidence="4" id="KW-0479">Metal-binding</keyword>
<evidence type="ECO:0000313" key="11">
    <source>
        <dbReference type="Proteomes" id="UP000289841"/>
    </source>
</evidence>
<dbReference type="InterPro" id="IPR042089">
    <property type="entry name" value="Peptidase_M13_dom_2"/>
</dbReference>
<name>A0A449BCP8_HAPAX</name>
<proteinExistence type="inferred from homology"/>
<comment type="cofactor">
    <cofactor evidence="1">
        <name>Zn(2+)</name>
        <dbReference type="ChEBI" id="CHEBI:29105"/>
    </cofactor>
</comment>
<dbReference type="EC" id="3.4.24.-" evidence="10"/>
<dbReference type="InterPro" id="IPR018497">
    <property type="entry name" value="Peptidase_M13_C"/>
</dbReference>
<dbReference type="GO" id="GO:0046872">
    <property type="term" value="F:metal ion binding"/>
    <property type="evidence" value="ECO:0007669"/>
    <property type="project" value="UniProtKB-KW"/>
</dbReference>
<dbReference type="Gene3D" id="3.40.390.10">
    <property type="entry name" value="Collagenase (Catalytic Domain)"/>
    <property type="match status" value="1"/>
</dbReference>
<dbReference type="InterPro" id="IPR024079">
    <property type="entry name" value="MetalloPept_cat_dom_sf"/>
</dbReference>
<protein>
    <submittedName>
        <fullName evidence="10">Neutral endopeptidase</fullName>
        <ecNumber evidence="10">3.4.24.-</ecNumber>
    </submittedName>
</protein>
<dbReference type="PROSITE" id="PS51885">
    <property type="entry name" value="NEPRILYSIN"/>
    <property type="match status" value="1"/>
</dbReference>
<comment type="similarity">
    <text evidence="2">Belongs to the peptidase M13 family.</text>
</comment>
<accession>A0A449BCP8</accession>
<gene>
    <name evidence="10" type="primary">pepO</name>
    <name evidence="10" type="ORF">NCTC10138_00578</name>
</gene>
<keyword evidence="11" id="KW-1185">Reference proteome</keyword>
<dbReference type="InterPro" id="IPR000718">
    <property type="entry name" value="Peptidase_M13"/>
</dbReference>
<evidence type="ECO:0000256" key="3">
    <source>
        <dbReference type="ARBA" id="ARBA00022670"/>
    </source>
</evidence>
<dbReference type="AlphaFoldDB" id="A0A449BCP8"/>
<evidence type="ECO:0000256" key="6">
    <source>
        <dbReference type="ARBA" id="ARBA00022833"/>
    </source>
</evidence>
<evidence type="ECO:0000256" key="4">
    <source>
        <dbReference type="ARBA" id="ARBA00022723"/>
    </source>
</evidence>
<dbReference type="GO" id="GO:0004222">
    <property type="term" value="F:metalloendopeptidase activity"/>
    <property type="evidence" value="ECO:0007669"/>
    <property type="project" value="InterPro"/>
</dbReference>
<keyword evidence="5 10" id="KW-0378">Hydrolase</keyword>
<evidence type="ECO:0000259" key="9">
    <source>
        <dbReference type="Pfam" id="PF05649"/>
    </source>
</evidence>
<dbReference type="PANTHER" id="PTHR11733">
    <property type="entry name" value="ZINC METALLOPROTEASE FAMILY M13 NEPRILYSIN-RELATED"/>
    <property type="match status" value="1"/>
</dbReference>
<dbReference type="GO" id="GO:0005886">
    <property type="term" value="C:plasma membrane"/>
    <property type="evidence" value="ECO:0007669"/>
    <property type="project" value="TreeGrafter"/>
</dbReference>
<evidence type="ECO:0000256" key="2">
    <source>
        <dbReference type="ARBA" id="ARBA00007357"/>
    </source>
</evidence>
<dbReference type="RefSeq" id="WP_052589926.1">
    <property type="nucleotide sequence ID" value="NZ_LR215048.1"/>
</dbReference>
<dbReference type="SUPFAM" id="SSF55486">
    <property type="entry name" value="Metalloproteases ('zincins'), catalytic domain"/>
    <property type="match status" value="1"/>
</dbReference>
<keyword evidence="7" id="KW-0482">Metalloprotease</keyword>
<dbReference type="Proteomes" id="UP000289841">
    <property type="component" value="Chromosome"/>
</dbReference>